<feature type="domain" description="HTH deoR-type" evidence="6">
    <location>
        <begin position="3"/>
        <end position="58"/>
    </location>
</feature>
<dbReference type="OMA" id="LYKHSMV"/>
<dbReference type="PROSITE" id="PS51000">
    <property type="entry name" value="HTH_DEOR_2"/>
    <property type="match status" value="1"/>
</dbReference>
<evidence type="ECO:0000313" key="9">
    <source>
        <dbReference type="Proteomes" id="UP000075221"/>
    </source>
</evidence>
<comment type="function">
    <text evidence="5">Repressor of the lactose catabolism operon. Galactose-6-phosphate is the inducer.</text>
</comment>
<dbReference type="KEGG" id="aaci:ASQ49_02445"/>
<evidence type="ECO:0000313" key="10">
    <source>
        <dbReference type="Proteomes" id="UP000178666"/>
    </source>
</evidence>
<dbReference type="SUPFAM" id="SSF100950">
    <property type="entry name" value="NagB/RpiA/CoA transferase-like"/>
    <property type="match status" value="1"/>
</dbReference>
<protein>
    <recommendedName>
        <fullName evidence="1">Lactose phosphotransferase system repressor</fullName>
    </recommendedName>
</protein>
<dbReference type="PANTHER" id="PTHR30363:SF4">
    <property type="entry name" value="GLYCEROL-3-PHOSPHATE REGULON REPRESSOR"/>
    <property type="match status" value="1"/>
</dbReference>
<evidence type="ECO:0000256" key="5">
    <source>
        <dbReference type="ARBA" id="ARBA00024937"/>
    </source>
</evidence>
<dbReference type="AlphaFoldDB" id="A0A142KIX5"/>
<evidence type="ECO:0000313" key="8">
    <source>
        <dbReference type="EMBL" id="AOZ47526.1"/>
    </source>
</evidence>
<evidence type="ECO:0000313" key="7">
    <source>
        <dbReference type="EMBL" id="AMS06063.1"/>
    </source>
</evidence>
<dbReference type="Proteomes" id="UP000178666">
    <property type="component" value="Chromosome"/>
</dbReference>
<dbReference type="EMBL" id="CP015970">
    <property type="protein sequence ID" value="AOZ47526.1"/>
    <property type="molecule type" value="Genomic_DNA"/>
</dbReference>
<dbReference type="Pfam" id="PF00455">
    <property type="entry name" value="DeoRC"/>
    <property type="match status" value="1"/>
</dbReference>
<evidence type="ECO:0000256" key="2">
    <source>
        <dbReference type="ARBA" id="ARBA00022491"/>
    </source>
</evidence>
<accession>A0A142KIX5</accession>
<dbReference type="Gene3D" id="3.40.50.1360">
    <property type="match status" value="1"/>
</dbReference>
<dbReference type="InterPro" id="IPR050313">
    <property type="entry name" value="Carb_Metab_HTH_regulators"/>
</dbReference>
<proteinExistence type="predicted"/>
<organism evidence="7 9">
    <name type="scientific">Acidipropionibacterium acidipropionici</name>
    <dbReference type="NCBI Taxonomy" id="1748"/>
    <lineage>
        <taxon>Bacteria</taxon>
        <taxon>Bacillati</taxon>
        <taxon>Actinomycetota</taxon>
        <taxon>Actinomycetes</taxon>
        <taxon>Propionibacteriales</taxon>
        <taxon>Propionibacteriaceae</taxon>
        <taxon>Acidipropionibacterium</taxon>
    </lineage>
</organism>
<dbReference type="EMBL" id="CP014352">
    <property type="protein sequence ID" value="AMS06063.1"/>
    <property type="molecule type" value="Genomic_DNA"/>
</dbReference>
<sequence>MYPAERHKWLIDTATDEGRVSVSRASDELGVVPETIRRDLEYLASQGLLRRVHGGAIPASFDTLGDQPLDTRDSSAVSEKEAIAQAALAYLPADRGSIVLDAGSTTARLAALLPATSRFTVFTDSAPIASVVAARTACDVQLIGGRVRSTTQATVGNSRELERLRVDVAFIGTNGVSLTHGFSTPDIEEAATKAAMVSCAHTVVALVDSRKIGAESTARFAEISDVDVLITDEGISDRQRRGLEEEGLKVVVAVL</sequence>
<name>A0A142KIX5_9ACTN</name>
<dbReference type="PANTHER" id="PTHR30363">
    <property type="entry name" value="HTH-TYPE TRANSCRIPTIONAL REGULATOR SRLR-RELATED"/>
    <property type="match status" value="1"/>
</dbReference>
<dbReference type="SMART" id="SM01134">
    <property type="entry name" value="DeoRC"/>
    <property type="match status" value="1"/>
</dbReference>
<dbReference type="InterPro" id="IPR036390">
    <property type="entry name" value="WH_DNA-bd_sf"/>
</dbReference>
<gene>
    <name evidence="8" type="ORF">A8L58_13530</name>
    <name evidence="7" type="ORF">AXH35_12080</name>
</gene>
<keyword evidence="4" id="KW-0804">Transcription</keyword>
<dbReference type="InterPro" id="IPR001034">
    <property type="entry name" value="DeoR_HTH"/>
</dbReference>
<dbReference type="RefSeq" id="WP_015069235.1">
    <property type="nucleotide sequence ID" value="NZ_CP013126.1"/>
</dbReference>
<keyword evidence="10" id="KW-1185">Reference proteome</keyword>
<dbReference type="PRINTS" id="PR00037">
    <property type="entry name" value="HTHLACR"/>
</dbReference>
<evidence type="ECO:0000256" key="1">
    <source>
        <dbReference type="ARBA" id="ARBA00021390"/>
    </source>
</evidence>
<reference evidence="8 10" key="1">
    <citation type="journal article" date="2016" name="Plant Dis.">
        <title>Improved production of propionic acid using genome shuffling.</title>
        <authorList>
            <person name="Luna-Flores C.H."/>
            <person name="Palfreyman R.W."/>
            <person name="Kromer J.O."/>
            <person name="Nielsen L.K."/>
            <person name="Marcellin E."/>
        </authorList>
    </citation>
    <scope>NUCLEOTIDE SEQUENCE [LARGE SCALE GENOMIC DNA]</scope>
    <source>
        <strain evidence="8 10">F3E8</strain>
    </source>
</reference>
<dbReference type="SMART" id="SM00420">
    <property type="entry name" value="HTH_DEOR"/>
    <property type="match status" value="1"/>
</dbReference>
<keyword evidence="3" id="KW-0805">Transcription regulation</keyword>
<reference evidence="7 9" key="2">
    <citation type="submission" date="2016-02" db="EMBL/GenBank/DDBJ databases">
        <title>Complete Genome Sequence of Propionibacterium acidipropionici ATCC 55737.</title>
        <authorList>
            <person name="Luna Flores C.H."/>
            <person name="Nielsen L.K."/>
            <person name="Marcellin E."/>
        </authorList>
    </citation>
    <scope>NUCLEOTIDE SEQUENCE [LARGE SCALE GENOMIC DNA]</scope>
    <source>
        <strain evidence="7 9">ATCC 55737</strain>
    </source>
</reference>
<dbReference type="GeneID" id="88083918"/>
<evidence type="ECO:0000259" key="6">
    <source>
        <dbReference type="PROSITE" id="PS51000"/>
    </source>
</evidence>
<dbReference type="SUPFAM" id="SSF46785">
    <property type="entry name" value="Winged helix' DNA-binding domain"/>
    <property type="match status" value="1"/>
</dbReference>
<evidence type="ECO:0000256" key="3">
    <source>
        <dbReference type="ARBA" id="ARBA00023015"/>
    </source>
</evidence>
<dbReference type="InterPro" id="IPR037171">
    <property type="entry name" value="NagB/RpiA_transferase-like"/>
</dbReference>
<dbReference type="Pfam" id="PF08220">
    <property type="entry name" value="HTH_DeoR"/>
    <property type="match status" value="1"/>
</dbReference>
<evidence type="ECO:0000256" key="4">
    <source>
        <dbReference type="ARBA" id="ARBA00023163"/>
    </source>
</evidence>
<dbReference type="Proteomes" id="UP000075221">
    <property type="component" value="Chromosome"/>
</dbReference>
<dbReference type="GO" id="GO:0003700">
    <property type="term" value="F:DNA-binding transcription factor activity"/>
    <property type="evidence" value="ECO:0007669"/>
    <property type="project" value="InterPro"/>
</dbReference>
<dbReference type="InterPro" id="IPR014036">
    <property type="entry name" value="DeoR-like_C"/>
</dbReference>
<dbReference type="OrthoDB" id="7688673at2"/>
<keyword evidence="2" id="KW-0678">Repressor</keyword>